<evidence type="ECO:0000313" key="3">
    <source>
        <dbReference type="Proteomes" id="UP000295673"/>
    </source>
</evidence>
<accession>A0A4R1N1T9</accession>
<evidence type="ECO:0000313" key="2">
    <source>
        <dbReference type="EMBL" id="TCL00320.1"/>
    </source>
</evidence>
<keyword evidence="1" id="KW-0812">Transmembrane</keyword>
<proteinExistence type="predicted"/>
<dbReference type="RefSeq" id="WP_132861109.1">
    <property type="nucleotide sequence ID" value="NZ_SMGR01000003.1"/>
</dbReference>
<organism evidence="2 3">
    <name type="scientific">Shimia isoporae</name>
    <dbReference type="NCBI Taxonomy" id="647720"/>
    <lineage>
        <taxon>Bacteria</taxon>
        <taxon>Pseudomonadati</taxon>
        <taxon>Pseudomonadota</taxon>
        <taxon>Alphaproteobacteria</taxon>
        <taxon>Rhodobacterales</taxon>
        <taxon>Roseobacteraceae</taxon>
    </lineage>
</organism>
<keyword evidence="1" id="KW-1133">Transmembrane helix</keyword>
<keyword evidence="1" id="KW-0472">Membrane</keyword>
<protein>
    <submittedName>
        <fullName evidence="2">Uncharacterized protein</fullName>
    </submittedName>
</protein>
<comment type="caution">
    <text evidence="2">The sequence shown here is derived from an EMBL/GenBank/DDBJ whole genome shotgun (WGS) entry which is preliminary data.</text>
</comment>
<keyword evidence="3" id="KW-1185">Reference proteome</keyword>
<dbReference type="EMBL" id="SMGR01000003">
    <property type="protein sequence ID" value="TCL00320.1"/>
    <property type="molecule type" value="Genomic_DNA"/>
</dbReference>
<dbReference type="Proteomes" id="UP000295673">
    <property type="component" value="Unassembled WGS sequence"/>
</dbReference>
<reference evidence="2 3" key="1">
    <citation type="submission" date="2019-03" db="EMBL/GenBank/DDBJ databases">
        <title>Genomic Encyclopedia of Archaeal and Bacterial Type Strains, Phase II (KMG-II): from individual species to whole genera.</title>
        <authorList>
            <person name="Goeker M."/>
        </authorList>
    </citation>
    <scope>NUCLEOTIDE SEQUENCE [LARGE SCALE GENOMIC DNA]</scope>
    <source>
        <strain evidence="2 3">DSM 26433</strain>
    </source>
</reference>
<evidence type="ECO:0000256" key="1">
    <source>
        <dbReference type="SAM" id="Phobius"/>
    </source>
</evidence>
<dbReference type="AlphaFoldDB" id="A0A4R1N1T9"/>
<feature type="transmembrane region" description="Helical" evidence="1">
    <location>
        <begin position="424"/>
        <end position="446"/>
    </location>
</feature>
<sequence length="457" mass="51414">MHVIGPHKFKITEPGTNDLHILYAWSGGSLKNPRVIGQPQPKKIVAKDNQVHITWENEVPQGTSVSVQVDSLFKQTKPISYQHTKDGKAIGEPIPYHQKEGKDWRRGMRERWPVEVGPRAPASMLSTGRLGIINREHVIKDYSGEVLAKNLHYGGFEKEDADKIANIVSPYIVAVGRNPVSTLAMRAIVGETVMNRDNPDPTAIRAAIMADHANFGSARPFPAVVGNEHKIIQMSGRFLAQVETASAMVAAGERPPDEMINLYDEGVSIQAHAAEMAISYKQFCLHPMTHMPIKPTPMPSFEVLLDMENRYGFVPMAMLKAFFAPTPTTDWQAVIEEILFKTLGALDLIDFYVPILEILRGGEFKDVWEDLLRAAAEHDFWELVKTLLEDFLLSDKFRELLIKKLGKEVAEEILEKMLQKWIPILGWAQLIGNIIAVLIVQMLYYYSLIFGPFILPK</sequence>
<name>A0A4R1N1T9_9RHOB</name>
<gene>
    <name evidence="2" type="ORF">BXY66_2961</name>
</gene>